<organism evidence="1 2">
    <name type="scientific">Dryococelus australis</name>
    <dbReference type="NCBI Taxonomy" id="614101"/>
    <lineage>
        <taxon>Eukaryota</taxon>
        <taxon>Metazoa</taxon>
        <taxon>Ecdysozoa</taxon>
        <taxon>Arthropoda</taxon>
        <taxon>Hexapoda</taxon>
        <taxon>Insecta</taxon>
        <taxon>Pterygota</taxon>
        <taxon>Neoptera</taxon>
        <taxon>Polyneoptera</taxon>
        <taxon>Phasmatodea</taxon>
        <taxon>Verophasmatodea</taxon>
        <taxon>Anareolatae</taxon>
        <taxon>Phasmatidae</taxon>
        <taxon>Eurycanthinae</taxon>
        <taxon>Dryococelus</taxon>
    </lineage>
</organism>
<name>A0ABQ9IG57_9NEOP</name>
<protein>
    <submittedName>
        <fullName evidence="1">Uncharacterized protein</fullName>
    </submittedName>
</protein>
<keyword evidence="2" id="KW-1185">Reference proteome</keyword>
<dbReference type="EMBL" id="JARBHB010000001">
    <property type="protein sequence ID" value="KAJ8895668.1"/>
    <property type="molecule type" value="Genomic_DNA"/>
</dbReference>
<evidence type="ECO:0000313" key="1">
    <source>
        <dbReference type="EMBL" id="KAJ8895668.1"/>
    </source>
</evidence>
<proteinExistence type="predicted"/>
<dbReference type="Proteomes" id="UP001159363">
    <property type="component" value="Chromosome 1"/>
</dbReference>
<accession>A0ABQ9IG57</accession>
<evidence type="ECO:0000313" key="2">
    <source>
        <dbReference type="Proteomes" id="UP001159363"/>
    </source>
</evidence>
<comment type="caution">
    <text evidence="1">The sequence shown here is derived from an EMBL/GenBank/DDBJ whole genome shotgun (WGS) entry which is preliminary data.</text>
</comment>
<gene>
    <name evidence="1" type="ORF">PR048_001004</name>
</gene>
<reference evidence="1 2" key="1">
    <citation type="submission" date="2023-02" db="EMBL/GenBank/DDBJ databases">
        <title>LHISI_Scaffold_Assembly.</title>
        <authorList>
            <person name="Stuart O.P."/>
            <person name="Cleave R."/>
            <person name="Magrath M.J.L."/>
            <person name="Mikheyev A.S."/>
        </authorList>
    </citation>
    <scope>NUCLEOTIDE SEQUENCE [LARGE SCALE GENOMIC DNA]</scope>
    <source>
        <strain evidence="1">Daus_M_001</strain>
        <tissue evidence="1">Leg muscle</tissue>
    </source>
</reference>
<sequence>MFGLFAALKSVKNCYSAVSCCHFKSQHHSLLHFPEPSIQVDIISDESEQSIEAPDSSSRVTEALFPKDALLPRITGHLPSAPVDPQAWSHLAYLQLANPDFEIPGAIYMLLGAEFFPYRLKGSKREGLPSTPVALDVYFH</sequence>